<dbReference type="SUPFAM" id="SSF51735">
    <property type="entry name" value="NAD(P)-binding Rossmann-fold domains"/>
    <property type="match status" value="1"/>
</dbReference>
<dbReference type="OrthoDB" id="9793499at2"/>
<dbReference type="FunFam" id="3.40.50.720:FF:000084">
    <property type="entry name" value="Short-chain dehydrogenase reductase"/>
    <property type="match status" value="1"/>
</dbReference>
<dbReference type="AlphaFoldDB" id="A0A4R2LCK5"/>
<dbReference type="PANTHER" id="PTHR43639">
    <property type="entry name" value="OXIDOREDUCTASE, SHORT-CHAIN DEHYDROGENASE/REDUCTASE FAMILY (AFU_ORTHOLOGUE AFUA_5G02870)"/>
    <property type="match status" value="1"/>
</dbReference>
<dbReference type="Gene3D" id="3.40.50.720">
    <property type="entry name" value="NAD(P)-binding Rossmann-like Domain"/>
    <property type="match status" value="1"/>
</dbReference>
<comment type="similarity">
    <text evidence="1">Belongs to the short-chain dehydrogenases/reductases (SDR) family.</text>
</comment>
<dbReference type="PANTHER" id="PTHR43639:SF1">
    <property type="entry name" value="SHORT-CHAIN DEHYDROGENASE_REDUCTASE FAMILY PROTEIN"/>
    <property type="match status" value="1"/>
</dbReference>
<dbReference type="NCBIfam" id="NF006598">
    <property type="entry name" value="PRK09135.1"/>
    <property type="match status" value="1"/>
</dbReference>
<keyword evidence="4" id="KW-1185">Reference proteome</keyword>
<reference evidence="3 4" key="1">
    <citation type="submission" date="2019-03" db="EMBL/GenBank/DDBJ databases">
        <title>Genomic Encyclopedia of Type Strains, Phase IV (KMG-IV): sequencing the most valuable type-strain genomes for metagenomic binning, comparative biology and taxonomic classification.</title>
        <authorList>
            <person name="Goeker M."/>
        </authorList>
    </citation>
    <scope>NUCLEOTIDE SEQUENCE [LARGE SCALE GENOMIC DNA]</scope>
    <source>
        <strain evidence="3 4">DSM 25287</strain>
    </source>
</reference>
<proteinExistence type="inferred from homology"/>
<dbReference type="EMBL" id="SLWY01000005">
    <property type="protein sequence ID" value="TCO82229.1"/>
    <property type="molecule type" value="Genomic_DNA"/>
</dbReference>
<name>A0A4R2LCK5_9GAMM</name>
<evidence type="ECO:0000256" key="1">
    <source>
        <dbReference type="ARBA" id="ARBA00006484"/>
    </source>
</evidence>
<evidence type="ECO:0000313" key="3">
    <source>
        <dbReference type="EMBL" id="TCO82229.1"/>
    </source>
</evidence>
<dbReference type="Pfam" id="PF13561">
    <property type="entry name" value="adh_short_C2"/>
    <property type="match status" value="1"/>
</dbReference>
<dbReference type="InterPro" id="IPR020904">
    <property type="entry name" value="Sc_DH/Rdtase_CS"/>
</dbReference>
<dbReference type="RefSeq" id="WP_132539471.1">
    <property type="nucleotide sequence ID" value="NZ_SLWY01000005.1"/>
</dbReference>
<comment type="caution">
    <text evidence="3">The sequence shown here is derived from an EMBL/GenBank/DDBJ whole genome shotgun (WGS) entry which is preliminary data.</text>
</comment>
<dbReference type="Proteomes" id="UP000295765">
    <property type="component" value="Unassembled WGS sequence"/>
</dbReference>
<dbReference type="PRINTS" id="PR00080">
    <property type="entry name" value="SDRFAMILY"/>
</dbReference>
<dbReference type="InterPro" id="IPR002347">
    <property type="entry name" value="SDR_fam"/>
</dbReference>
<organism evidence="3 4">
    <name type="scientific">Plasticicumulans lactativorans</name>
    <dbReference type="NCBI Taxonomy" id="1133106"/>
    <lineage>
        <taxon>Bacteria</taxon>
        <taxon>Pseudomonadati</taxon>
        <taxon>Pseudomonadota</taxon>
        <taxon>Gammaproteobacteria</taxon>
        <taxon>Candidatus Competibacteraceae</taxon>
        <taxon>Plasticicumulans</taxon>
    </lineage>
</organism>
<sequence length="249" mass="25713">MEHITLNGRVALVTGAARRIGACIARTLHAAGMNLALHHRHSAPAAAALAAELTAQRPGSVTLLAADLQDAARLAGLIDATLAAFGRLDALVNNASSFYPTPIGSTTEAQWDELFASNLKAPFFLAQAAAPALRATRGAIVNLVDIHAGPPMPRHTVYCMAKAGMAMLTRSLALELAPDVRVNGVAPGAILWPEAGAGSAAQAAILARVPLGRLGNPDDIARTVLFLLRDAPYVTGQVLAVDGGRSLSM</sequence>
<accession>A0A4R2LCK5</accession>
<dbReference type="GO" id="GO:0016491">
    <property type="term" value="F:oxidoreductase activity"/>
    <property type="evidence" value="ECO:0007669"/>
    <property type="project" value="UniProtKB-KW"/>
</dbReference>
<gene>
    <name evidence="3" type="ORF">EV699_10511</name>
</gene>
<evidence type="ECO:0000256" key="2">
    <source>
        <dbReference type="ARBA" id="ARBA00023002"/>
    </source>
</evidence>
<keyword evidence="2" id="KW-0560">Oxidoreductase</keyword>
<evidence type="ECO:0000313" key="4">
    <source>
        <dbReference type="Proteomes" id="UP000295765"/>
    </source>
</evidence>
<protein>
    <submittedName>
        <fullName evidence="3">Pteridine reductase</fullName>
    </submittedName>
</protein>
<dbReference type="PROSITE" id="PS00061">
    <property type="entry name" value="ADH_SHORT"/>
    <property type="match status" value="1"/>
</dbReference>
<dbReference type="InterPro" id="IPR036291">
    <property type="entry name" value="NAD(P)-bd_dom_sf"/>
</dbReference>
<dbReference type="PRINTS" id="PR00081">
    <property type="entry name" value="GDHRDH"/>
</dbReference>